<dbReference type="PANTHER" id="PTHR37943">
    <property type="entry name" value="PROTEIN VES"/>
    <property type="match status" value="1"/>
</dbReference>
<dbReference type="Gene3D" id="2.60.120.10">
    <property type="entry name" value="Jelly Rolls"/>
    <property type="match status" value="1"/>
</dbReference>
<dbReference type="AlphaFoldDB" id="A0A127PD35"/>
<dbReference type="OrthoDB" id="9800082at2"/>
<organism evidence="1">
    <name type="scientific">Collimonas fungivorans</name>
    <dbReference type="NCBI Taxonomy" id="158899"/>
    <lineage>
        <taxon>Bacteria</taxon>
        <taxon>Pseudomonadati</taxon>
        <taxon>Pseudomonadota</taxon>
        <taxon>Betaproteobacteria</taxon>
        <taxon>Burkholderiales</taxon>
        <taxon>Oxalobacteraceae</taxon>
        <taxon>Collimonas</taxon>
    </lineage>
</organism>
<reference evidence="1 2" key="1">
    <citation type="submission" date="2015-11" db="EMBL/GenBank/DDBJ databases">
        <title>Exploring the genomic traits of fungus-feeding bacterial genus Collimonas.</title>
        <authorList>
            <person name="Song C."/>
            <person name="Schmidt R."/>
            <person name="de Jager V."/>
            <person name="Krzyzanowska D."/>
            <person name="Jongedijk E."/>
            <person name="Cankar K."/>
            <person name="Beekwilder J."/>
            <person name="van Veen A."/>
            <person name="de Boer W."/>
            <person name="van Veen J.A."/>
            <person name="Garbeva P."/>
        </authorList>
    </citation>
    <scope>NUCLEOTIDE SEQUENCE [LARGE SCALE GENOMIC DNA]</scope>
    <source>
        <strain evidence="1 2">Ter6</strain>
    </source>
</reference>
<dbReference type="RefSeq" id="WP_061540473.1">
    <property type="nucleotide sequence ID" value="NZ_CP013232.1"/>
</dbReference>
<evidence type="ECO:0000313" key="2">
    <source>
        <dbReference type="Proteomes" id="UP000072421"/>
    </source>
</evidence>
<dbReference type="PATRIC" id="fig|158899.10.peg.3050"/>
<dbReference type="InterPro" id="IPR014710">
    <property type="entry name" value="RmlC-like_jellyroll"/>
</dbReference>
<dbReference type="Proteomes" id="UP000072421">
    <property type="component" value="Chromosome"/>
</dbReference>
<evidence type="ECO:0000313" key="1">
    <source>
        <dbReference type="EMBL" id="AMO95712.1"/>
    </source>
</evidence>
<dbReference type="EMBL" id="CP013232">
    <property type="protein sequence ID" value="AMO95712.1"/>
    <property type="molecule type" value="Genomic_DNA"/>
</dbReference>
<gene>
    <name evidence="1" type="ORF">CFter6_3058</name>
</gene>
<dbReference type="PANTHER" id="PTHR37943:SF1">
    <property type="entry name" value="PROTEIN VES"/>
    <property type="match status" value="1"/>
</dbReference>
<proteinExistence type="predicted"/>
<name>A0A127PD35_9BURK</name>
<dbReference type="SUPFAM" id="SSF51182">
    <property type="entry name" value="RmlC-like cupins"/>
    <property type="match status" value="1"/>
</dbReference>
<accession>A0A127PD35</accession>
<protein>
    <submittedName>
        <fullName evidence="1">HutD family protein</fullName>
    </submittedName>
</protein>
<dbReference type="InterPro" id="IPR011051">
    <property type="entry name" value="RmlC_Cupin_sf"/>
</dbReference>
<dbReference type="CDD" id="cd20293">
    <property type="entry name" value="cupin_HutD_N"/>
    <property type="match status" value="1"/>
</dbReference>
<sequence length="193" mass="21140">MRRLKFEELQATPWKNGGGVTRELHGYPAGASFDAFLWRVSIADVSQSGAFSSFPGVDRVITLLEGEGMQLFSAGCEPVLLLPLQPHRFRGEEQVSARLEGGPCQDFNLMLRRGAAGGEVSVWHADQDQDQELRQGCSLLFCVQGRWDVLTENGEQTTLEPRQTLVCDERPGALALRSLQAGSIVIGVSINLL</sequence>
<dbReference type="Pfam" id="PF05962">
    <property type="entry name" value="HutD"/>
    <property type="match status" value="1"/>
</dbReference>
<dbReference type="InterPro" id="IPR010282">
    <property type="entry name" value="Uncharacterised_HutD/Ves"/>
</dbReference>